<dbReference type="SUPFAM" id="SSF55021">
    <property type="entry name" value="ACT-like"/>
    <property type="match status" value="1"/>
</dbReference>
<accession>A0A1M5V7G8</accession>
<dbReference type="RefSeq" id="WP_073338424.1">
    <property type="nucleotide sequence ID" value="NZ_FQXM01000010.1"/>
</dbReference>
<dbReference type="Pfam" id="PF21699">
    <property type="entry name" value="TM1266-like"/>
    <property type="match status" value="1"/>
</dbReference>
<evidence type="ECO:0000313" key="2">
    <source>
        <dbReference type="Proteomes" id="UP000184447"/>
    </source>
</evidence>
<dbReference type="Proteomes" id="UP000184447">
    <property type="component" value="Unassembled WGS sequence"/>
</dbReference>
<protein>
    <submittedName>
        <fullName evidence="1">Putative iron-only hydrogenase system regulator</fullName>
    </submittedName>
</protein>
<gene>
    <name evidence="1" type="ORF">SAMN02745207_02145</name>
</gene>
<dbReference type="Gene3D" id="3.30.70.1150">
    <property type="entry name" value="ACT-like. Chain A, domain 2"/>
    <property type="match status" value="1"/>
</dbReference>
<organism evidence="1 2">
    <name type="scientific">Clostridium grantii DSM 8605</name>
    <dbReference type="NCBI Taxonomy" id="1121316"/>
    <lineage>
        <taxon>Bacteria</taxon>
        <taxon>Bacillati</taxon>
        <taxon>Bacillota</taxon>
        <taxon>Clostridia</taxon>
        <taxon>Eubacteriales</taxon>
        <taxon>Clostridiaceae</taxon>
        <taxon>Clostridium</taxon>
    </lineage>
</organism>
<dbReference type="OrthoDB" id="9796135at2"/>
<reference evidence="1 2" key="1">
    <citation type="submission" date="2016-11" db="EMBL/GenBank/DDBJ databases">
        <authorList>
            <person name="Jaros S."/>
            <person name="Januszkiewicz K."/>
            <person name="Wedrychowicz H."/>
        </authorList>
    </citation>
    <scope>NUCLEOTIDE SEQUENCE [LARGE SCALE GENOMIC DNA]</scope>
    <source>
        <strain evidence="1 2">DSM 8605</strain>
    </source>
</reference>
<keyword evidence="2" id="KW-1185">Reference proteome</keyword>
<dbReference type="InterPro" id="IPR027271">
    <property type="entry name" value="Acetolactate_synth/TF_NikR_C"/>
</dbReference>
<name>A0A1M5V7G8_9CLOT</name>
<dbReference type="InterPro" id="IPR023860">
    <property type="entry name" value="FeFe-hyd_TM1266"/>
</dbReference>
<dbReference type="STRING" id="1121316.SAMN02745207_02145"/>
<dbReference type="NCBIfam" id="TIGR03959">
    <property type="entry name" value="hyd_TM1266"/>
    <property type="match status" value="1"/>
</dbReference>
<dbReference type="EMBL" id="FQXM01000010">
    <property type="protein sequence ID" value="SHH71167.1"/>
    <property type="molecule type" value="Genomic_DNA"/>
</dbReference>
<dbReference type="AlphaFoldDB" id="A0A1M5V7G8"/>
<dbReference type="InterPro" id="IPR045865">
    <property type="entry name" value="ACT-like_dom_sf"/>
</dbReference>
<proteinExistence type="predicted"/>
<sequence length="84" mass="9077">MKKIAVLGAVLENPKESSQKFNEILANFKGIIKGRMGIPFEEEDMSVISIIVTGTLDQINSLTGKLGNINGVTVKTSISKKEVN</sequence>
<evidence type="ECO:0000313" key="1">
    <source>
        <dbReference type="EMBL" id="SHH71167.1"/>
    </source>
</evidence>